<accession>A0A6A6T9Y8</accession>
<dbReference type="OrthoDB" id="5354320at2759"/>
<dbReference type="InterPro" id="IPR029058">
    <property type="entry name" value="AB_hydrolase_fold"/>
</dbReference>
<name>A0A6A6T9Y8_9PLEO</name>
<dbReference type="PANTHER" id="PTHR48081">
    <property type="entry name" value="AB HYDROLASE SUPERFAMILY PROTEIN C4A8.06C"/>
    <property type="match status" value="1"/>
</dbReference>
<dbReference type="Gene3D" id="3.40.50.1820">
    <property type="entry name" value="alpha/beta hydrolase"/>
    <property type="match status" value="1"/>
</dbReference>
<sequence length="452" mass="49839">MSTLSQQKDIIERTCKSYLGLPLIPISKLQAESSRDVPSRGPVWISRSHFPAPPEDGLKEALFTIIDSLKEPEHIIQSPAELDQVNVGVEFISNRKGAREGDTEPDISEPEKLKRIENDLETDTVILYIHGGGLYFSSPAAYRASSVRLARLTGALVASTSYRLCPQHTFPAPLLDVLIAYTTLIHTYIPRLPGIKRVVLAGNSAGATLAFGLVKFLLEFNKRPDPTVMFHGQIINLPLPEGIAVVSSWCDPTDSLPSWLNPNATDILTSLQPALWPEFPPDKIWPSNPPREHPYARAATLDHELVNPAAVRDWTGAPPMWITVGGLERGRDGNAVVASQAAKCGVSVTWTEWEGMCHEWMIVTRGLPQASLTFKLWAEACMKLSSDQTKAKSPAILYRMPDCVPVEILGGVEELNQVAFDAVRRLMKIRNKQRPIWVGKPRNGGKTGQAQL</sequence>
<evidence type="ECO:0000313" key="4">
    <source>
        <dbReference type="Proteomes" id="UP000799324"/>
    </source>
</evidence>
<organism evidence="3 4">
    <name type="scientific">Lophiostoma macrostomum CBS 122681</name>
    <dbReference type="NCBI Taxonomy" id="1314788"/>
    <lineage>
        <taxon>Eukaryota</taxon>
        <taxon>Fungi</taxon>
        <taxon>Dikarya</taxon>
        <taxon>Ascomycota</taxon>
        <taxon>Pezizomycotina</taxon>
        <taxon>Dothideomycetes</taxon>
        <taxon>Pleosporomycetidae</taxon>
        <taxon>Pleosporales</taxon>
        <taxon>Lophiostomataceae</taxon>
        <taxon>Lophiostoma</taxon>
    </lineage>
</organism>
<dbReference type="AlphaFoldDB" id="A0A6A6T9Y8"/>
<evidence type="ECO:0000313" key="3">
    <source>
        <dbReference type="EMBL" id="KAF2656600.1"/>
    </source>
</evidence>
<reference evidence="3" key="1">
    <citation type="journal article" date="2020" name="Stud. Mycol.">
        <title>101 Dothideomycetes genomes: a test case for predicting lifestyles and emergence of pathogens.</title>
        <authorList>
            <person name="Haridas S."/>
            <person name="Albert R."/>
            <person name="Binder M."/>
            <person name="Bloem J."/>
            <person name="Labutti K."/>
            <person name="Salamov A."/>
            <person name="Andreopoulos B."/>
            <person name="Baker S."/>
            <person name="Barry K."/>
            <person name="Bills G."/>
            <person name="Bluhm B."/>
            <person name="Cannon C."/>
            <person name="Castanera R."/>
            <person name="Culley D."/>
            <person name="Daum C."/>
            <person name="Ezra D."/>
            <person name="Gonzalez J."/>
            <person name="Henrissat B."/>
            <person name="Kuo A."/>
            <person name="Liang C."/>
            <person name="Lipzen A."/>
            <person name="Lutzoni F."/>
            <person name="Magnuson J."/>
            <person name="Mondo S."/>
            <person name="Nolan M."/>
            <person name="Ohm R."/>
            <person name="Pangilinan J."/>
            <person name="Park H.-J."/>
            <person name="Ramirez L."/>
            <person name="Alfaro M."/>
            <person name="Sun H."/>
            <person name="Tritt A."/>
            <person name="Yoshinaga Y."/>
            <person name="Zwiers L.-H."/>
            <person name="Turgeon B."/>
            <person name="Goodwin S."/>
            <person name="Spatafora J."/>
            <person name="Crous P."/>
            <person name="Grigoriev I."/>
        </authorList>
    </citation>
    <scope>NUCLEOTIDE SEQUENCE</scope>
    <source>
        <strain evidence="3">CBS 122681</strain>
    </source>
</reference>
<dbReference type="GO" id="GO:0016787">
    <property type="term" value="F:hydrolase activity"/>
    <property type="evidence" value="ECO:0007669"/>
    <property type="project" value="UniProtKB-KW"/>
</dbReference>
<dbReference type="SUPFAM" id="SSF53474">
    <property type="entry name" value="alpha/beta-Hydrolases"/>
    <property type="match status" value="1"/>
</dbReference>
<dbReference type="Pfam" id="PF07859">
    <property type="entry name" value="Abhydrolase_3"/>
    <property type="match status" value="1"/>
</dbReference>
<protein>
    <submittedName>
        <fullName evidence="3">Alpha/beta-hydrolase</fullName>
    </submittedName>
</protein>
<evidence type="ECO:0000259" key="2">
    <source>
        <dbReference type="Pfam" id="PF07859"/>
    </source>
</evidence>
<evidence type="ECO:0000256" key="1">
    <source>
        <dbReference type="ARBA" id="ARBA00022801"/>
    </source>
</evidence>
<keyword evidence="4" id="KW-1185">Reference proteome</keyword>
<dbReference type="EMBL" id="MU004334">
    <property type="protein sequence ID" value="KAF2656600.1"/>
    <property type="molecule type" value="Genomic_DNA"/>
</dbReference>
<gene>
    <name evidence="3" type="ORF">K491DRAFT_596582</name>
</gene>
<dbReference type="InterPro" id="IPR013094">
    <property type="entry name" value="AB_hydrolase_3"/>
</dbReference>
<keyword evidence="1 3" id="KW-0378">Hydrolase</keyword>
<proteinExistence type="predicted"/>
<feature type="domain" description="Alpha/beta hydrolase fold-3" evidence="2">
    <location>
        <begin position="126"/>
        <end position="361"/>
    </location>
</feature>
<dbReference type="PANTHER" id="PTHR48081:SF8">
    <property type="entry name" value="ALPHA_BETA HYDROLASE FOLD-3 DOMAIN-CONTAINING PROTEIN-RELATED"/>
    <property type="match status" value="1"/>
</dbReference>
<dbReference type="Proteomes" id="UP000799324">
    <property type="component" value="Unassembled WGS sequence"/>
</dbReference>
<dbReference type="InterPro" id="IPR050300">
    <property type="entry name" value="GDXG_lipolytic_enzyme"/>
</dbReference>